<dbReference type="Gene3D" id="3.10.129.10">
    <property type="entry name" value="Hotdog Thioesterase"/>
    <property type="match status" value="1"/>
</dbReference>
<evidence type="ECO:0000313" key="2">
    <source>
        <dbReference type="EMBL" id="CAB9510632.1"/>
    </source>
</evidence>
<dbReference type="CDD" id="cd03443">
    <property type="entry name" value="PaaI_thioesterase"/>
    <property type="match status" value="1"/>
</dbReference>
<sequence length="260" mass="28118">MSLWNKLRPMISSGSSSGMAKVGFALATAFALGTASTVAFPSPSATTGRKEEARRWNGPVYAPLTASRVYCEAAAHQKNGESLASPSSVLSEELNASNEYELMNPPSRMDLNSHAVGQLLQPGKIERYEIYKKKNAAPSMDAKDLHVVTALVDFGDSLDGHPKVVHGGILALVLDDVFGFSFGALGVRYAVTANLNLNFRAPTPAGTSVKIQVELERRENRKLYFKGEVTSLDGSVIYAESTCLYIIPRSVWEKMNNGES</sequence>
<dbReference type="OrthoDB" id="506431at2759"/>
<dbReference type="InterPro" id="IPR052061">
    <property type="entry name" value="PTE-AB_protein"/>
</dbReference>
<reference evidence="2" key="1">
    <citation type="submission" date="2020-06" db="EMBL/GenBank/DDBJ databases">
        <authorList>
            <consortium name="Plant Systems Biology data submission"/>
        </authorList>
    </citation>
    <scope>NUCLEOTIDE SEQUENCE</scope>
    <source>
        <strain evidence="2">D6</strain>
    </source>
</reference>
<evidence type="ECO:0000313" key="3">
    <source>
        <dbReference type="Proteomes" id="UP001153069"/>
    </source>
</evidence>
<dbReference type="PANTHER" id="PTHR47260:SF1">
    <property type="entry name" value="UPF0644 PROTEIN PB2B4.06"/>
    <property type="match status" value="1"/>
</dbReference>
<dbReference type="InterPro" id="IPR006683">
    <property type="entry name" value="Thioestr_dom"/>
</dbReference>
<protein>
    <submittedName>
        <fullName evidence="2">Thioesterase superfamily</fullName>
    </submittedName>
</protein>
<dbReference type="InterPro" id="IPR029069">
    <property type="entry name" value="HotDog_dom_sf"/>
</dbReference>
<dbReference type="PANTHER" id="PTHR47260">
    <property type="entry name" value="UPF0644 PROTEIN PB2B4.06"/>
    <property type="match status" value="1"/>
</dbReference>
<name>A0A9N8DX94_9STRA</name>
<evidence type="ECO:0000259" key="1">
    <source>
        <dbReference type="Pfam" id="PF03061"/>
    </source>
</evidence>
<accession>A0A9N8DX94</accession>
<dbReference type="Pfam" id="PF03061">
    <property type="entry name" value="4HBT"/>
    <property type="match status" value="1"/>
</dbReference>
<dbReference type="AlphaFoldDB" id="A0A9N8DX94"/>
<gene>
    <name evidence="2" type="ORF">SEMRO_445_G144510.1</name>
</gene>
<feature type="domain" description="Thioesterase" evidence="1">
    <location>
        <begin position="164"/>
        <end position="236"/>
    </location>
</feature>
<comment type="caution">
    <text evidence="2">The sequence shown here is derived from an EMBL/GenBank/DDBJ whole genome shotgun (WGS) entry which is preliminary data.</text>
</comment>
<dbReference type="Proteomes" id="UP001153069">
    <property type="component" value="Unassembled WGS sequence"/>
</dbReference>
<dbReference type="EMBL" id="CAICTM010000444">
    <property type="protein sequence ID" value="CAB9510632.1"/>
    <property type="molecule type" value="Genomic_DNA"/>
</dbReference>
<keyword evidence="3" id="KW-1185">Reference proteome</keyword>
<organism evidence="2 3">
    <name type="scientific">Seminavis robusta</name>
    <dbReference type="NCBI Taxonomy" id="568900"/>
    <lineage>
        <taxon>Eukaryota</taxon>
        <taxon>Sar</taxon>
        <taxon>Stramenopiles</taxon>
        <taxon>Ochrophyta</taxon>
        <taxon>Bacillariophyta</taxon>
        <taxon>Bacillariophyceae</taxon>
        <taxon>Bacillariophycidae</taxon>
        <taxon>Naviculales</taxon>
        <taxon>Naviculaceae</taxon>
        <taxon>Seminavis</taxon>
    </lineage>
</organism>
<dbReference type="SUPFAM" id="SSF54637">
    <property type="entry name" value="Thioesterase/thiol ester dehydrase-isomerase"/>
    <property type="match status" value="1"/>
</dbReference>
<proteinExistence type="predicted"/>